<dbReference type="InterPro" id="IPR032675">
    <property type="entry name" value="LRR_dom_sf"/>
</dbReference>
<evidence type="ECO:0000313" key="2">
    <source>
        <dbReference type="EMBL" id="KAF9939473.1"/>
    </source>
</evidence>
<reference evidence="2" key="1">
    <citation type="journal article" date="2020" name="Fungal Divers.">
        <title>Resolving the Mortierellaceae phylogeny through synthesis of multi-gene phylogenetics and phylogenomics.</title>
        <authorList>
            <person name="Vandepol N."/>
            <person name="Liber J."/>
            <person name="Desiro A."/>
            <person name="Na H."/>
            <person name="Kennedy M."/>
            <person name="Barry K."/>
            <person name="Grigoriev I.V."/>
            <person name="Miller A.N."/>
            <person name="O'Donnell K."/>
            <person name="Stajich J.E."/>
            <person name="Bonito G."/>
        </authorList>
    </citation>
    <scope>NUCLEOTIDE SEQUENCE</scope>
    <source>
        <strain evidence="2">MES-2147</strain>
    </source>
</reference>
<feature type="region of interest" description="Disordered" evidence="1">
    <location>
        <begin position="1"/>
        <end position="36"/>
    </location>
</feature>
<dbReference type="Proteomes" id="UP000749646">
    <property type="component" value="Unassembled WGS sequence"/>
</dbReference>
<evidence type="ECO:0000313" key="3">
    <source>
        <dbReference type="Proteomes" id="UP000749646"/>
    </source>
</evidence>
<dbReference type="OrthoDB" id="2373389at2759"/>
<dbReference type="EMBL" id="JAAAHW010009527">
    <property type="protein sequence ID" value="KAF9939473.1"/>
    <property type="molecule type" value="Genomic_DNA"/>
</dbReference>
<name>A0A9P6IMP5_9FUNG</name>
<proteinExistence type="predicted"/>
<feature type="compositionally biased region" description="Low complexity" evidence="1">
    <location>
        <begin position="14"/>
        <end position="30"/>
    </location>
</feature>
<organism evidence="2 3">
    <name type="scientific">Modicella reniformis</name>
    <dbReference type="NCBI Taxonomy" id="1440133"/>
    <lineage>
        <taxon>Eukaryota</taxon>
        <taxon>Fungi</taxon>
        <taxon>Fungi incertae sedis</taxon>
        <taxon>Mucoromycota</taxon>
        <taxon>Mortierellomycotina</taxon>
        <taxon>Mortierellomycetes</taxon>
        <taxon>Mortierellales</taxon>
        <taxon>Mortierellaceae</taxon>
        <taxon>Modicella</taxon>
    </lineage>
</organism>
<comment type="caution">
    <text evidence="2">The sequence shown here is derived from an EMBL/GenBank/DDBJ whole genome shotgun (WGS) entry which is preliminary data.</text>
</comment>
<accession>A0A9P6IMP5</accession>
<dbReference type="AlphaFoldDB" id="A0A9P6IMP5"/>
<protein>
    <submittedName>
        <fullName evidence="2">Uncharacterized protein</fullName>
    </submittedName>
</protein>
<dbReference type="Gene3D" id="3.80.10.10">
    <property type="entry name" value="Ribonuclease Inhibitor"/>
    <property type="match status" value="1"/>
</dbReference>
<keyword evidence="3" id="KW-1185">Reference proteome</keyword>
<evidence type="ECO:0000256" key="1">
    <source>
        <dbReference type="SAM" id="MobiDB-lite"/>
    </source>
</evidence>
<sequence>MEPTVSFRGKPSKHSGSSSSKANSANSKGGTKPQSLDYNLDPAIHCPNLLHLTDAWCEVDENSIIADEDSQQGSLFKTSVVVRYDRQQEALLVKTSNRILALLHYHPRLQTFRWIGASSEAHMGRLGRYLLTRQHQLVELQLQQLRSSIPELNRIIANCPWLRRLHLDSLILDTRSSWPDLVTTTTTATLLPISAATPPSHVDDHIIDLGRIETLTLENPYFPLIQCHIYGPALLRLHLSDCCSPAEINNSSQQLNPLDSISIPPTPESGVYWDCPQLQTYRHEGSTSSYIFVYNLLDSCRDTLRSLAAINYTFDPDFVVGLKTRGHCQLLTHLDFSNSTWIKSTEIQLLLCYCPELIEFTGPQSVLWGEDLTQSALSWSCLKLKKLQQLVCLARPDSEMWVQGMKQGQIDEPLTFPLQRILGSGYSASRLFNIGYSTNSVEAEKENIGSQTSTDQIQLRDVQDAIYGQLSRLTQLEVLDLAGGGSASLHFLVEYPLGIPWTLEAGLDKLKGLSRVRKLVVTGWEDKMTRKEVRWLKQYWPELHSIENKGSNSTSSACDDKKQDEDKVVGWLAFKICLEQDWPDRFPDHKHSSIETREAS</sequence>
<gene>
    <name evidence="2" type="ORF">BGZ65_010402</name>
</gene>